<name>A0A4R3NYG7_9HYPH</name>
<dbReference type="PANTHER" id="PTHR42953:SF3">
    <property type="entry name" value="HIGH-AFFINITY ZINC UPTAKE SYSTEM PROTEIN ZNUA"/>
    <property type="match status" value="1"/>
</dbReference>
<evidence type="ECO:0000256" key="2">
    <source>
        <dbReference type="ARBA" id="ARBA00015915"/>
    </source>
</evidence>
<dbReference type="PANTHER" id="PTHR42953">
    <property type="entry name" value="HIGH-AFFINITY ZINC UPTAKE SYSTEM PROTEIN ZNUA-RELATED"/>
    <property type="match status" value="1"/>
</dbReference>
<evidence type="ECO:0000256" key="5">
    <source>
        <dbReference type="ARBA" id="ARBA00022906"/>
    </source>
</evidence>
<sequence length="355" mass="38532">MKAFRIFLLASAGLVSASAAVAQEPVKVVATIKPVYSLLSSITEGTDTETSLLVKGAASPHTYNMTPSDARALQNANVVFWVGPALEHFMEKPLSALSSDAEVVALEDAPGVETLAPREGGAFEAHDHDHEHGEHHDDHDHAHDEHAHEEHDEHAHEDAAHAEDEHHHAEEHEHDEAHHHHDGEVDPHMWLDPENAKAFADAMAETLAAADPDNASVYLENASKLDARLDGLTTQIKGQLADIDAKPYIVFHDAYHYYGNRFGVEASGSITVNPEAPPSAARIREIQDKIQELNVACVFSEPQFPPKVINAVIEGTDTRVGTLDPIGAGLEDGSDLYFQLLENLTGNLTDCFAAD</sequence>
<dbReference type="Proteomes" id="UP000295097">
    <property type="component" value="Unassembled WGS sequence"/>
</dbReference>
<feature type="region of interest" description="Disordered" evidence="6">
    <location>
        <begin position="124"/>
        <end position="190"/>
    </location>
</feature>
<evidence type="ECO:0000256" key="1">
    <source>
        <dbReference type="ARBA" id="ARBA00011028"/>
    </source>
</evidence>
<organism evidence="8 9">
    <name type="scientific">Martelella mediterranea</name>
    <dbReference type="NCBI Taxonomy" id="293089"/>
    <lineage>
        <taxon>Bacteria</taxon>
        <taxon>Pseudomonadati</taxon>
        <taxon>Pseudomonadota</taxon>
        <taxon>Alphaproteobacteria</taxon>
        <taxon>Hyphomicrobiales</taxon>
        <taxon>Aurantimonadaceae</taxon>
        <taxon>Martelella</taxon>
    </lineage>
</organism>
<keyword evidence="5" id="KW-0862">Zinc</keyword>
<evidence type="ECO:0000256" key="7">
    <source>
        <dbReference type="SAM" id="SignalP"/>
    </source>
</evidence>
<dbReference type="Pfam" id="PF01297">
    <property type="entry name" value="ZnuA"/>
    <property type="match status" value="1"/>
</dbReference>
<dbReference type="OrthoDB" id="7346865at2"/>
<protein>
    <recommendedName>
        <fullName evidence="2">High-affinity zinc uptake system protein ZnuA</fullName>
    </recommendedName>
</protein>
<dbReference type="AlphaFoldDB" id="A0A4R3NYG7"/>
<reference evidence="8 9" key="1">
    <citation type="submission" date="2019-03" db="EMBL/GenBank/DDBJ databases">
        <title>Freshwater and sediment microbial communities from various areas in North America, analyzing microbe dynamics in response to fracking.</title>
        <authorList>
            <person name="Lamendella R."/>
        </authorList>
    </citation>
    <scope>NUCLEOTIDE SEQUENCE [LARGE SCALE GENOMIC DNA]</scope>
    <source>
        <strain evidence="8 9">175.2</strain>
    </source>
</reference>
<feature type="signal peptide" evidence="7">
    <location>
        <begin position="1"/>
        <end position="22"/>
    </location>
</feature>
<dbReference type="GO" id="GO:0006829">
    <property type="term" value="P:zinc ion transport"/>
    <property type="evidence" value="ECO:0007669"/>
    <property type="project" value="UniProtKB-KW"/>
</dbReference>
<dbReference type="EMBL" id="SMAR01000003">
    <property type="protein sequence ID" value="TCT43184.1"/>
    <property type="molecule type" value="Genomic_DNA"/>
</dbReference>
<proteinExistence type="inferred from homology"/>
<dbReference type="InterPro" id="IPR050492">
    <property type="entry name" value="Bact_metal-bind_prot9"/>
</dbReference>
<evidence type="ECO:0000313" key="8">
    <source>
        <dbReference type="EMBL" id="TCT43184.1"/>
    </source>
</evidence>
<dbReference type="InterPro" id="IPR006127">
    <property type="entry name" value="ZnuA-like"/>
</dbReference>
<comment type="similarity">
    <text evidence="1">Belongs to the bacterial solute-binding protein 9 family.</text>
</comment>
<dbReference type="Gene3D" id="3.40.50.1980">
    <property type="entry name" value="Nitrogenase molybdenum iron protein domain"/>
    <property type="match status" value="3"/>
</dbReference>
<keyword evidence="4 7" id="KW-0732">Signal</keyword>
<keyword evidence="5" id="KW-0864">Zinc transport</keyword>
<gene>
    <name evidence="8" type="ORF">EDC90_1003195</name>
</gene>
<comment type="caution">
    <text evidence="8">The sequence shown here is derived from an EMBL/GenBank/DDBJ whole genome shotgun (WGS) entry which is preliminary data.</text>
</comment>
<dbReference type="GO" id="GO:0046872">
    <property type="term" value="F:metal ion binding"/>
    <property type="evidence" value="ECO:0007669"/>
    <property type="project" value="InterPro"/>
</dbReference>
<accession>A0A4R3NYG7</accession>
<keyword evidence="3" id="KW-0813">Transport</keyword>
<evidence type="ECO:0000256" key="3">
    <source>
        <dbReference type="ARBA" id="ARBA00022448"/>
    </source>
</evidence>
<feature type="chain" id="PRO_5020443651" description="High-affinity zinc uptake system protein ZnuA" evidence="7">
    <location>
        <begin position="23"/>
        <end position="355"/>
    </location>
</feature>
<evidence type="ECO:0000256" key="4">
    <source>
        <dbReference type="ARBA" id="ARBA00022729"/>
    </source>
</evidence>
<dbReference type="RefSeq" id="WP_132308685.1">
    <property type="nucleotide sequence ID" value="NZ_SMAR01000003.1"/>
</dbReference>
<dbReference type="SUPFAM" id="SSF53807">
    <property type="entry name" value="Helical backbone' metal receptor"/>
    <property type="match status" value="1"/>
</dbReference>
<keyword evidence="5" id="KW-0406">Ion transport</keyword>
<keyword evidence="9" id="KW-1185">Reference proteome</keyword>
<evidence type="ECO:0000313" key="9">
    <source>
        <dbReference type="Proteomes" id="UP000295097"/>
    </source>
</evidence>
<evidence type="ECO:0000256" key="6">
    <source>
        <dbReference type="SAM" id="MobiDB-lite"/>
    </source>
</evidence>